<evidence type="ECO:0000313" key="2">
    <source>
        <dbReference type="Proteomes" id="UP000887458"/>
    </source>
</evidence>
<dbReference type="Proteomes" id="UP000887458">
    <property type="component" value="Unassembled WGS sequence"/>
</dbReference>
<comment type="caution">
    <text evidence="1">The sequence shown here is derived from an EMBL/GenBank/DDBJ whole genome shotgun (WGS) entry which is preliminary data.</text>
</comment>
<gene>
    <name evidence="1" type="ORF">DERP_005961</name>
</gene>
<accession>A0ABQ8JRY0</accession>
<name>A0ABQ8JRY0_DERPT</name>
<protein>
    <submittedName>
        <fullName evidence="1">Uncharacterized protein</fullName>
    </submittedName>
</protein>
<sequence length="89" mass="10653">MKSCRKVIAVEIKTKQNKTASNQKKNLKLKKKSRHFMYILEKSIIKIEIVNRERKKIEGNKFEHKRKKTSGIGKRRCGYELYERCLDEP</sequence>
<proteinExistence type="predicted"/>
<reference evidence="1 2" key="1">
    <citation type="journal article" date="2018" name="J. Allergy Clin. Immunol.">
        <title>High-quality assembly of Dermatophagoides pteronyssinus genome and transcriptome reveals a wide range of novel allergens.</title>
        <authorList>
            <person name="Liu X.Y."/>
            <person name="Yang K.Y."/>
            <person name="Wang M.Q."/>
            <person name="Kwok J.S."/>
            <person name="Zeng X."/>
            <person name="Yang Z."/>
            <person name="Xiao X.J."/>
            <person name="Lau C.P."/>
            <person name="Li Y."/>
            <person name="Huang Z.M."/>
            <person name="Ba J.G."/>
            <person name="Yim A.K."/>
            <person name="Ouyang C.Y."/>
            <person name="Ngai S.M."/>
            <person name="Chan T.F."/>
            <person name="Leung E.L."/>
            <person name="Liu L."/>
            <person name="Liu Z.G."/>
            <person name="Tsui S.K."/>
        </authorList>
    </citation>
    <scope>NUCLEOTIDE SEQUENCE [LARGE SCALE GENOMIC DNA]</scope>
    <source>
        <strain evidence="1">Derp</strain>
    </source>
</reference>
<keyword evidence="2" id="KW-1185">Reference proteome</keyword>
<reference evidence="1 2" key="2">
    <citation type="journal article" date="2022" name="Mol. Biol. Evol.">
        <title>Comparative Genomics Reveals Insights into the Divergent Evolution of Astigmatic Mites and Household Pest Adaptations.</title>
        <authorList>
            <person name="Xiong Q."/>
            <person name="Wan A.T."/>
            <person name="Liu X."/>
            <person name="Fung C.S."/>
            <person name="Xiao X."/>
            <person name="Malainual N."/>
            <person name="Hou J."/>
            <person name="Wang L."/>
            <person name="Wang M."/>
            <person name="Yang K.Y."/>
            <person name="Cui Y."/>
            <person name="Leung E.L."/>
            <person name="Nong W."/>
            <person name="Shin S.K."/>
            <person name="Au S.W."/>
            <person name="Jeong K.Y."/>
            <person name="Chew F.T."/>
            <person name="Hui J.H."/>
            <person name="Leung T.F."/>
            <person name="Tungtrongchitr A."/>
            <person name="Zhong N."/>
            <person name="Liu Z."/>
            <person name="Tsui S.K."/>
        </authorList>
    </citation>
    <scope>NUCLEOTIDE SEQUENCE [LARGE SCALE GENOMIC DNA]</scope>
    <source>
        <strain evidence="1">Derp</strain>
    </source>
</reference>
<dbReference type="EMBL" id="NJHN03000018">
    <property type="protein sequence ID" value="KAH9425356.1"/>
    <property type="molecule type" value="Genomic_DNA"/>
</dbReference>
<organism evidence="1 2">
    <name type="scientific">Dermatophagoides pteronyssinus</name>
    <name type="common">European house dust mite</name>
    <dbReference type="NCBI Taxonomy" id="6956"/>
    <lineage>
        <taxon>Eukaryota</taxon>
        <taxon>Metazoa</taxon>
        <taxon>Ecdysozoa</taxon>
        <taxon>Arthropoda</taxon>
        <taxon>Chelicerata</taxon>
        <taxon>Arachnida</taxon>
        <taxon>Acari</taxon>
        <taxon>Acariformes</taxon>
        <taxon>Sarcoptiformes</taxon>
        <taxon>Astigmata</taxon>
        <taxon>Psoroptidia</taxon>
        <taxon>Analgoidea</taxon>
        <taxon>Pyroglyphidae</taxon>
        <taxon>Dermatophagoidinae</taxon>
        <taxon>Dermatophagoides</taxon>
    </lineage>
</organism>
<evidence type="ECO:0000313" key="1">
    <source>
        <dbReference type="EMBL" id="KAH9425356.1"/>
    </source>
</evidence>